<accession>A0A1N6JR90</accession>
<evidence type="ECO:0000313" key="2">
    <source>
        <dbReference type="EMBL" id="SIO46878.1"/>
    </source>
</evidence>
<evidence type="ECO:0000256" key="1">
    <source>
        <dbReference type="SAM" id="MobiDB-lite"/>
    </source>
</evidence>
<gene>
    <name evidence="2" type="ORF">SAMN05444168_4865</name>
</gene>
<dbReference type="Proteomes" id="UP000184693">
    <property type="component" value="Unassembled WGS sequence"/>
</dbReference>
<dbReference type="InterPro" id="IPR046569">
    <property type="entry name" value="DUF6723"/>
</dbReference>
<evidence type="ECO:0000313" key="3">
    <source>
        <dbReference type="Proteomes" id="UP000184693"/>
    </source>
</evidence>
<reference evidence="2 3" key="1">
    <citation type="submission" date="2016-11" db="EMBL/GenBank/DDBJ databases">
        <authorList>
            <person name="Jaros S."/>
            <person name="Januszkiewicz K."/>
            <person name="Wedrychowicz H."/>
        </authorList>
    </citation>
    <scope>NUCLEOTIDE SEQUENCE [LARGE SCALE GENOMIC DNA]</scope>
    <source>
        <strain evidence="2 3">GAS86</strain>
    </source>
</reference>
<sequence>MNGVPMAYSTTTARRQPLQDQPDRPGRENYHVAVSSRRTSSGTVPTLKVTRLSDGRAIYPFQGHADMPFFEDAQAAELYAQTYGLQLVDGDIAVPE</sequence>
<dbReference type="Pfam" id="PF20484">
    <property type="entry name" value="DUF6723"/>
    <property type="match status" value="1"/>
</dbReference>
<proteinExistence type="predicted"/>
<dbReference type="AlphaFoldDB" id="A0A1N6JR90"/>
<feature type="region of interest" description="Disordered" evidence="1">
    <location>
        <begin position="1"/>
        <end position="28"/>
    </location>
</feature>
<name>A0A1N6JR90_9BURK</name>
<dbReference type="EMBL" id="FSRM01000002">
    <property type="protein sequence ID" value="SIO46878.1"/>
    <property type="molecule type" value="Genomic_DNA"/>
</dbReference>
<organism evidence="2 3">
    <name type="scientific">Paraburkholderia phenazinium</name>
    <dbReference type="NCBI Taxonomy" id="60549"/>
    <lineage>
        <taxon>Bacteria</taxon>
        <taxon>Pseudomonadati</taxon>
        <taxon>Pseudomonadota</taxon>
        <taxon>Betaproteobacteria</taxon>
        <taxon>Burkholderiales</taxon>
        <taxon>Burkholderiaceae</taxon>
        <taxon>Paraburkholderia</taxon>
    </lineage>
</organism>
<protein>
    <submittedName>
        <fullName evidence="2">Uncharacterized protein</fullName>
    </submittedName>
</protein>